<keyword evidence="4" id="KW-0548">Nucleotidyltransferase</keyword>
<accession>A0A1I1NCY3</accession>
<evidence type="ECO:0000313" key="5">
    <source>
        <dbReference type="Proteomes" id="UP000199438"/>
    </source>
</evidence>
<evidence type="ECO:0000256" key="2">
    <source>
        <dbReference type="SAM" id="MobiDB-lite"/>
    </source>
</evidence>
<evidence type="ECO:0000256" key="1">
    <source>
        <dbReference type="ARBA" id="ARBA00034120"/>
    </source>
</evidence>
<name>A0A1I1NCY3_9FLAO</name>
<dbReference type="GO" id="GO:0003964">
    <property type="term" value="F:RNA-directed DNA polymerase activity"/>
    <property type="evidence" value="ECO:0007669"/>
    <property type="project" value="UniProtKB-KW"/>
</dbReference>
<reference evidence="5" key="1">
    <citation type="submission" date="2016-10" db="EMBL/GenBank/DDBJ databases">
        <authorList>
            <person name="Varghese N."/>
            <person name="Submissions S."/>
        </authorList>
    </citation>
    <scope>NUCLEOTIDE SEQUENCE [LARGE SCALE GENOMIC DNA]</scope>
    <source>
        <strain evidence="5">DSM 24499</strain>
    </source>
</reference>
<gene>
    <name evidence="4" type="ORF">SAMN04487907_1261</name>
</gene>
<dbReference type="RefSeq" id="WP_175487092.1">
    <property type="nucleotide sequence ID" value="NZ_FOKV01000026.1"/>
</dbReference>
<dbReference type="SUPFAM" id="SSF56672">
    <property type="entry name" value="DNA/RNA polymerases"/>
    <property type="match status" value="1"/>
</dbReference>
<dbReference type="InterPro" id="IPR051083">
    <property type="entry name" value="GrpII_Intron_Splice-Mob/Def"/>
</dbReference>
<dbReference type="EMBL" id="FOKV01000026">
    <property type="protein sequence ID" value="SFC95561.1"/>
    <property type="molecule type" value="Genomic_DNA"/>
</dbReference>
<dbReference type="Proteomes" id="UP000199438">
    <property type="component" value="Unassembled WGS sequence"/>
</dbReference>
<feature type="domain" description="Reverse transcriptase" evidence="3">
    <location>
        <begin position="88"/>
        <end position="394"/>
    </location>
</feature>
<dbReference type="PANTHER" id="PTHR34047">
    <property type="entry name" value="NUCLEAR INTRON MATURASE 1, MITOCHONDRIAL-RELATED"/>
    <property type="match status" value="1"/>
</dbReference>
<evidence type="ECO:0000313" key="4">
    <source>
        <dbReference type="EMBL" id="SFC95561.1"/>
    </source>
</evidence>
<dbReference type="InterPro" id="IPR043502">
    <property type="entry name" value="DNA/RNA_pol_sf"/>
</dbReference>
<keyword evidence="4" id="KW-0808">Transferase</keyword>
<keyword evidence="5" id="KW-1185">Reference proteome</keyword>
<dbReference type="PROSITE" id="PS50878">
    <property type="entry name" value="RT_POL"/>
    <property type="match status" value="1"/>
</dbReference>
<dbReference type="AlphaFoldDB" id="A0A1I1NCY3"/>
<sequence length="522" mass="62309">MNDDWLKFKKYPHIGKPLTKKKDKSWLKNFIKNPENIANHKFVPLLHRTLSQRKYRPLENAPKNESGKRERTISDKKERHIYFPSHLDSIIYSYYSHLLTKAYEDYLENKSYGSVAVAYRKIPIGNGKNGNKSNIEFAFEAFKFIEKNKHRKLSIIVADVTSFFDNLDHRILHSQWKRVLNTNNLPDDHYTIFKNLVDNKYVNENELFKRFQHKLIIERYLPNDTSQKVLKRKKVSKIYNMRHENVVAFCDKDEFFDEATDLIRTDKPYKRDIRQKLNKKEKQGIPQGTPISATLANIYMLDFDERVHSETTSKKAYYQRYSDDLIVICDQADEEYFYDLVRKEIEVEANLEIQPKKTNVYRYELDKNSNFQGGLIKKGKLNSNKQLEYLGFMYDGSKVRVKTAGFSKFYRTMKRSFRRGAHFAKKAHIPSDSLFETRLYKRFTHLGSQRRMKWLPDENSPTGYSPSKQYDWGNFISYLNKANHVMKEINKDDTIIRQYRKLWNKFHEIKKATYEEITSKKK</sequence>
<dbReference type="Pfam" id="PF00078">
    <property type="entry name" value="RVT_1"/>
    <property type="match status" value="1"/>
</dbReference>
<protein>
    <submittedName>
        <fullName evidence="4">Reverse transcriptase (RNA-dependent DNA polymerase)</fullName>
    </submittedName>
</protein>
<proteinExistence type="inferred from homology"/>
<dbReference type="InterPro" id="IPR000477">
    <property type="entry name" value="RT_dom"/>
</dbReference>
<dbReference type="PANTHER" id="PTHR34047:SF8">
    <property type="entry name" value="PROTEIN YKFC"/>
    <property type="match status" value="1"/>
</dbReference>
<evidence type="ECO:0000259" key="3">
    <source>
        <dbReference type="PROSITE" id="PS50878"/>
    </source>
</evidence>
<comment type="similarity">
    <text evidence="1">Belongs to the bacterial reverse transcriptase family.</text>
</comment>
<keyword evidence="4" id="KW-0695">RNA-directed DNA polymerase</keyword>
<feature type="region of interest" description="Disordered" evidence="2">
    <location>
        <begin position="54"/>
        <end position="73"/>
    </location>
</feature>
<organism evidence="4 5">
    <name type="scientific">Zunongwangia mangrovi</name>
    <dbReference type="NCBI Taxonomy" id="1334022"/>
    <lineage>
        <taxon>Bacteria</taxon>
        <taxon>Pseudomonadati</taxon>
        <taxon>Bacteroidota</taxon>
        <taxon>Flavobacteriia</taxon>
        <taxon>Flavobacteriales</taxon>
        <taxon>Flavobacteriaceae</taxon>
        <taxon>Zunongwangia</taxon>
    </lineage>
</organism>